<dbReference type="Proteomes" id="UP000003477">
    <property type="component" value="Unassembled WGS sequence"/>
</dbReference>
<dbReference type="GeneID" id="88768076"/>
<evidence type="ECO:0000313" key="1">
    <source>
        <dbReference type="EMBL" id="EHJ10576.1"/>
    </source>
</evidence>
<dbReference type="RefSeq" id="WP_007312528.1">
    <property type="nucleotide sequence ID" value="NZ_AESD01000704.1"/>
</dbReference>
<comment type="caution">
    <text evidence="1">The sequence shown here is derived from an EMBL/GenBank/DDBJ whole genome shotgun (WGS) entry which is preliminary data.</text>
</comment>
<gene>
    <name evidence="1" type="ORF">CWATWH0003_4687</name>
</gene>
<evidence type="ECO:0008006" key="3">
    <source>
        <dbReference type="Google" id="ProtNLM"/>
    </source>
</evidence>
<protein>
    <recommendedName>
        <fullName evidence="3">PEP-CTERM protein-sorting domain-containing protein</fullName>
    </recommendedName>
</protein>
<proteinExistence type="predicted"/>
<accession>G5JB73</accession>
<sequence>MNTQFLPKLTSIIAGTVTMTVSLIIPPKAEAIVYGLKSRAIDSDPFSAPPTNLYSFEEDGSSFTNFGALTLGGSSIDADGLAINNLGNLFGFRLTASGSTLISINPGISEINPIGSLLSGRQIRGAVFENNDLWVIDSNNNEVLRINPNDGTIIGIPQQLTLNGSPYNLSSTSDIAVDTNNLFYLISSSSLLSLNITTAELSFINTIGTSGYAGATFSDNGNDDSLFLYDISFRDDIFETDVNTLTTNILFNNIIPQFNSGRGDLAAIVTINTPQAVPESSHILGILGFGGLGLFSKFFKNLLKSDS</sequence>
<organism evidence="1 2">
    <name type="scientific">Crocosphaera watsonii WH 0003</name>
    <dbReference type="NCBI Taxonomy" id="423471"/>
    <lineage>
        <taxon>Bacteria</taxon>
        <taxon>Bacillati</taxon>
        <taxon>Cyanobacteriota</taxon>
        <taxon>Cyanophyceae</taxon>
        <taxon>Oscillatoriophycideae</taxon>
        <taxon>Chroococcales</taxon>
        <taxon>Aphanothecaceae</taxon>
        <taxon>Crocosphaera</taxon>
    </lineage>
</organism>
<evidence type="ECO:0000313" key="2">
    <source>
        <dbReference type="Proteomes" id="UP000003477"/>
    </source>
</evidence>
<dbReference type="AlphaFoldDB" id="G5JB73"/>
<dbReference type="EMBL" id="AESD01000704">
    <property type="protein sequence ID" value="EHJ10576.1"/>
    <property type="molecule type" value="Genomic_DNA"/>
</dbReference>
<name>G5JB73_CROWT</name>
<reference evidence="1 2" key="1">
    <citation type="journal article" date="2011" name="Front. Microbiol.">
        <title>Two Strains of Crocosphaera watsonii with Highly Conserved Genomes are Distinguished by Strain-Specific Features.</title>
        <authorList>
            <person name="Bench S.R."/>
            <person name="Ilikchyan I.N."/>
            <person name="Tripp H.J."/>
            <person name="Zehr J.P."/>
        </authorList>
    </citation>
    <scope>NUCLEOTIDE SEQUENCE [LARGE SCALE GENOMIC DNA]</scope>
    <source>
        <strain evidence="1 2">WH 0003</strain>
    </source>
</reference>
<dbReference type="SUPFAM" id="SSF63825">
    <property type="entry name" value="YWTD domain"/>
    <property type="match status" value="1"/>
</dbReference>
<dbReference type="PATRIC" id="fig|423471.3.peg.4389"/>